<dbReference type="PANTHER" id="PTHR10509">
    <property type="entry name" value="O-METHYLTRANSFERASE-RELATED"/>
    <property type="match status" value="1"/>
</dbReference>
<protein>
    <submittedName>
        <fullName evidence="4">Predicted O-methyltransferase YrrM</fullName>
    </submittedName>
</protein>
<dbReference type="PROSITE" id="PS51682">
    <property type="entry name" value="SAM_OMT_I"/>
    <property type="match status" value="1"/>
</dbReference>
<dbReference type="InterPro" id="IPR029063">
    <property type="entry name" value="SAM-dependent_MTases_sf"/>
</dbReference>
<keyword evidence="3" id="KW-0949">S-adenosyl-L-methionine</keyword>
<evidence type="ECO:0000256" key="3">
    <source>
        <dbReference type="ARBA" id="ARBA00022691"/>
    </source>
</evidence>
<proteinExistence type="predicted"/>
<dbReference type="STRING" id="947013.SAMN04488109_4133"/>
<dbReference type="CDD" id="cd02440">
    <property type="entry name" value="AdoMet_MTases"/>
    <property type="match status" value="1"/>
</dbReference>
<dbReference type="SUPFAM" id="SSF53335">
    <property type="entry name" value="S-adenosyl-L-methionine-dependent methyltransferases"/>
    <property type="match status" value="1"/>
</dbReference>
<keyword evidence="2 4" id="KW-0808">Transferase</keyword>
<dbReference type="AlphaFoldDB" id="A0A1M5TKB0"/>
<reference evidence="4 5" key="1">
    <citation type="submission" date="2016-11" db="EMBL/GenBank/DDBJ databases">
        <authorList>
            <person name="Jaros S."/>
            <person name="Januszkiewicz K."/>
            <person name="Wedrychowicz H."/>
        </authorList>
    </citation>
    <scope>NUCLEOTIDE SEQUENCE [LARGE SCALE GENOMIC DNA]</scope>
    <source>
        <strain evidence="4 5">DSM 24574</strain>
    </source>
</reference>
<dbReference type="Proteomes" id="UP000184212">
    <property type="component" value="Unassembled WGS sequence"/>
</dbReference>
<dbReference type="EMBL" id="FQWQ01000003">
    <property type="protein sequence ID" value="SHH51212.1"/>
    <property type="molecule type" value="Genomic_DNA"/>
</dbReference>
<sequence length="213" mass="24384">MEFIDENIQRYAEAHTTPESALLKRINRETHAQVLRPRMLSGHMQGRFLSMVSHMIQPKRILEIGTYTGYSALCMAEGLHADGKIITLDINEELETRVRGYFKESGFNARIDYRVGDARTIIPTLNETFDLVFIDADKENYARYFDMVFDKVRVGGFLLADNVLWSGKVLQGDVDKDTKAIIDFNTKIQNDPRVENTLLPLRDGILTIRKVSL</sequence>
<evidence type="ECO:0000256" key="2">
    <source>
        <dbReference type="ARBA" id="ARBA00022679"/>
    </source>
</evidence>
<dbReference type="InterPro" id="IPR002935">
    <property type="entry name" value="SAM_O-MeTrfase"/>
</dbReference>
<evidence type="ECO:0000313" key="4">
    <source>
        <dbReference type="EMBL" id="SHH51212.1"/>
    </source>
</evidence>
<dbReference type="PANTHER" id="PTHR10509:SF14">
    <property type="entry name" value="CAFFEOYL-COA O-METHYLTRANSFERASE 3-RELATED"/>
    <property type="match status" value="1"/>
</dbReference>
<dbReference type="OrthoDB" id="9799672at2"/>
<name>A0A1M5TKB0_9BACT</name>
<keyword evidence="5" id="KW-1185">Reference proteome</keyword>
<dbReference type="Gene3D" id="3.40.50.150">
    <property type="entry name" value="Vaccinia Virus protein VP39"/>
    <property type="match status" value="1"/>
</dbReference>
<dbReference type="Pfam" id="PF01596">
    <property type="entry name" value="Methyltransf_3"/>
    <property type="match status" value="1"/>
</dbReference>
<dbReference type="InterPro" id="IPR050362">
    <property type="entry name" value="Cation-dep_OMT"/>
</dbReference>
<dbReference type="GO" id="GO:0008171">
    <property type="term" value="F:O-methyltransferase activity"/>
    <property type="evidence" value="ECO:0007669"/>
    <property type="project" value="InterPro"/>
</dbReference>
<dbReference type="GO" id="GO:0008757">
    <property type="term" value="F:S-adenosylmethionine-dependent methyltransferase activity"/>
    <property type="evidence" value="ECO:0007669"/>
    <property type="project" value="TreeGrafter"/>
</dbReference>
<dbReference type="RefSeq" id="WP_073137790.1">
    <property type="nucleotide sequence ID" value="NZ_FQWQ01000003.1"/>
</dbReference>
<dbReference type="GO" id="GO:0032259">
    <property type="term" value="P:methylation"/>
    <property type="evidence" value="ECO:0007669"/>
    <property type="project" value="UniProtKB-KW"/>
</dbReference>
<evidence type="ECO:0000256" key="1">
    <source>
        <dbReference type="ARBA" id="ARBA00022603"/>
    </source>
</evidence>
<organism evidence="4 5">
    <name type="scientific">Chryseolinea serpens</name>
    <dbReference type="NCBI Taxonomy" id="947013"/>
    <lineage>
        <taxon>Bacteria</taxon>
        <taxon>Pseudomonadati</taxon>
        <taxon>Bacteroidota</taxon>
        <taxon>Cytophagia</taxon>
        <taxon>Cytophagales</taxon>
        <taxon>Fulvivirgaceae</taxon>
        <taxon>Chryseolinea</taxon>
    </lineage>
</organism>
<gene>
    <name evidence="4" type="ORF">SAMN04488109_4133</name>
</gene>
<keyword evidence="1 4" id="KW-0489">Methyltransferase</keyword>
<accession>A0A1M5TKB0</accession>
<evidence type="ECO:0000313" key="5">
    <source>
        <dbReference type="Proteomes" id="UP000184212"/>
    </source>
</evidence>